<gene>
    <name evidence="2" type="ORF">OCS_04734</name>
</gene>
<accession>T5A2A0</accession>
<sequence>MLIPRFLLPAQGWRGIRFPPSHSFVRGQRPAQVLCARAVARREGGPEDSPLSRPDAARGHLGSPHLDQSHDTHYIVADKVTLLGAQGVLFSLGIYTFFLNYAYNSPFKDLVPPISDLWKEPVYFFTAWKNVIIMHEQDKSTKANDHRMRHLDDLAKRKLFMKMHGIDPKEPFFRIFGKGEKMRPDREPAPSKAGPDTPHSTDEQEKPAQRKKWFGVF</sequence>
<evidence type="ECO:0000256" key="1">
    <source>
        <dbReference type="SAM" id="MobiDB-lite"/>
    </source>
</evidence>
<dbReference type="HOGENOM" id="CLU_061830_0_0_1"/>
<feature type="region of interest" description="Disordered" evidence="1">
    <location>
        <begin position="180"/>
        <end position="217"/>
    </location>
</feature>
<dbReference type="EMBL" id="KE653285">
    <property type="protein sequence ID" value="EQK99549.1"/>
    <property type="molecule type" value="Genomic_DNA"/>
</dbReference>
<feature type="region of interest" description="Disordered" evidence="1">
    <location>
        <begin position="41"/>
        <end position="65"/>
    </location>
</feature>
<feature type="compositionally biased region" description="Basic and acidic residues" evidence="1">
    <location>
        <begin position="199"/>
        <end position="208"/>
    </location>
</feature>
<evidence type="ECO:0000313" key="3">
    <source>
        <dbReference type="Proteomes" id="UP000019374"/>
    </source>
</evidence>
<proteinExistence type="predicted"/>
<name>T5A2A0_OPHSC</name>
<dbReference type="OrthoDB" id="5397827at2759"/>
<organism evidence="2 3">
    <name type="scientific">Ophiocordyceps sinensis (strain Co18 / CGMCC 3.14243)</name>
    <name type="common">Yarsagumba caterpillar fungus</name>
    <name type="synonym">Hirsutella sinensis</name>
    <dbReference type="NCBI Taxonomy" id="911162"/>
    <lineage>
        <taxon>Eukaryota</taxon>
        <taxon>Fungi</taxon>
        <taxon>Dikarya</taxon>
        <taxon>Ascomycota</taxon>
        <taxon>Pezizomycotina</taxon>
        <taxon>Sordariomycetes</taxon>
        <taxon>Hypocreomycetidae</taxon>
        <taxon>Hypocreales</taxon>
        <taxon>Ophiocordycipitaceae</taxon>
        <taxon>Ophiocordyceps</taxon>
    </lineage>
</organism>
<dbReference type="AlphaFoldDB" id="T5A2A0"/>
<evidence type="ECO:0000313" key="2">
    <source>
        <dbReference type="EMBL" id="EQK99549.1"/>
    </source>
</evidence>
<dbReference type="eggNOG" id="ENOG502S0PN">
    <property type="taxonomic scope" value="Eukaryota"/>
</dbReference>
<reference evidence="2 3" key="1">
    <citation type="journal article" date="2013" name="Chin. Sci. Bull.">
        <title>Genome survey uncovers the secrets of sex and lifestyle in caterpillar fungus.</title>
        <authorList>
            <person name="Hu X."/>
            <person name="Zhang Y."/>
            <person name="Xiao G."/>
            <person name="Zheng P."/>
            <person name="Xia Y."/>
            <person name="Zhang X."/>
            <person name="St Leger R.J."/>
            <person name="Liu X."/>
            <person name="Wang C."/>
        </authorList>
    </citation>
    <scope>NUCLEOTIDE SEQUENCE [LARGE SCALE GENOMIC DNA]</scope>
    <source>
        <strain evidence="3">Co18 / CGMCC 3.14243</strain>
        <tissue evidence="2">Fruit-body</tissue>
    </source>
</reference>
<feature type="compositionally biased region" description="Basic and acidic residues" evidence="1">
    <location>
        <begin position="180"/>
        <end position="189"/>
    </location>
</feature>
<dbReference type="Proteomes" id="UP000019374">
    <property type="component" value="Unassembled WGS sequence"/>
</dbReference>
<protein>
    <submittedName>
        <fullName evidence="2">Uncharacterized protein</fullName>
    </submittedName>
</protein>